<reference evidence="2 3" key="1">
    <citation type="journal article" date="2024" name="Plant J.">
        <title>Genome sequences and population genomics reveal climatic adaptation and genomic divergence between two closely related sweetgum species.</title>
        <authorList>
            <person name="Xu W.Q."/>
            <person name="Ren C.Q."/>
            <person name="Zhang X.Y."/>
            <person name="Comes H.P."/>
            <person name="Liu X.H."/>
            <person name="Li Y.G."/>
            <person name="Kettle C.J."/>
            <person name="Jalonen R."/>
            <person name="Gaisberger H."/>
            <person name="Ma Y.Z."/>
            <person name="Qiu Y.X."/>
        </authorList>
    </citation>
    <scope>NUCLEOTIDE SEQUENCE [LARGE SCALE GENOMIC DNA]</scope>
    <source>
        <strain evidence="2">Hangzhou</strain>
    </source>
</reference>
<dbReference type="PANTHER" id="PTHR34145:SF28">
    <property type="entry name" value="F-BOX DOMAIN-CONTAINING PROTEIN"/>
    <property type="match status" value="1"/>
</dbReference>
<evidence type="ECO:0000259" key="1">
    <source>
        <dbReference type="Pfam" id="PF23622"/>
    </source>
</evidence>
<keyword evidence="3" id="KW-1185">Reference proteome</keyword>
<gene>
    <name evidence="2" type="ORF">L1049_010804</name>
</gene>
<protein>
    <recommendedName>
        <fullName evidence="1">At1g61320/AtMIF1 LRR domain-containing protein</fullName>
    </recommendedName>
</protein>
<name>A0AAP0RUE9_LIQFO</name>
<accession>A0AAP0RUE9</accession>
<evidence type="ECO:0000313" key="2">
    <source>
        <dbReference type="EMBL" id="KAK9282587.1"/>
    </source>
</evidence>
<dbReference type="PANTHER" id="PTHR34145">
    <property type="entry name" value="OS02G0105600 PROTEIN"/>
    <property type="match status" value="1"/>
</dbReference>
<dbReference type="EMBL" id="JBBPBK010000006">
    <property type="protein sequence ID" value="KAK9282587.1"/>
    <property type="molecule type" value="Genomic_DNA"/>
</dbReference>
<sequence length="154" mass="17810">MIAFLNSVHHLLHLDSDLEVEKLKVYFIFCHDEYGSYLDQWIKFAISKGIEELDLGLLEDRFFHAPGNDELYDFPCDIPLRDDGTARGIRSSLKCLPLAYCNLAHSFLGLMRVNLKSDENLHNLLSNCWVLEWLSYTNVKIYIICRSGIHCVVD</sequence>
<comment type="caution">
    <text evidence="2">The sequence shown here is derived from an EMBL/GenBank/DDBJ whole genome shotgun (WGS) entry which is preliminary data.</text>
</comment>
<proteinExistence type="predicted"/>
<dbReference type="AlphaFoldDB" id="A0AAP0RUE9"/>
<dbReference type="Pfam" id="PF23622">
    <property type="entry name" value="LRR_At1g61320_AtMIF1"/>
    <property type="match status" value="1"/>
</dbReference>
<dbReference type="InterPro" id="IPR053772">
    <property type="entry name" value="At1g61320/At1g61330-like"/>
</dbReference>
<dbReference type="InterPro" id="IPR055357">
    <property type="entry name" value="LRR_At1g61320_AtMIF1"/>
</dbReference>
<feature type="domain" description="At1g61320/AtMIF1 LRR" evidence="1">
    <location>
        <begin position="15"/>
        <end position="138"/>
    </location>
</feature>
<organism evidence="2 3">
    <name type="scientific">Liquidambar formosana</name>
    <name type="common">Formosan gum</name>
    <dbReference type="NCBI Taxonomy" id="63359"/>
    <lineage>
        <taxon>Eukaryota</taxon>
        <taxon>Viridiplantae</taxon>
        <taxon>Streptophyta</taxon>
        <taxon>Embryophyta</taxon>
        <taxon>Tracheophyta</taxon>
        <taxon>Spermatophyta</taxon>
        <taxon>Magnoliopsida</taxon>
        <taxon>eudicotyledons</taxon>
        <taxon>Gunneridae</taxon>
        <taxon>Pentapetalae</taxon>
        <taxon>Saxifragales</taxon>
        <taxon>Altingiaceae</taxon>
        <taxon>Liquidambar</taxon>
    </lineage>
</organism>
<dbReference type="Proteomes" id="UP001415857">
    <property type="component" value="Unassembled WGS sequence"/>
</dbReference>
<evidence type="ECO:0000313" key="3">
    <source>
        <dbReference type="Proteomes" id="UP001415857"/>
    </source>
</evidence>